<dbReference type="GO" id="GO:0016787">
    <property type="term" value="F:hydrolase activity"/>
    <property type="evidence" value="ECO:0007669"/>
    <property type="project" value="UniProtKB-KW"/>
</dbReference>
<keyword evidence="3" id="KW-0067">ATP-binding</keyword>
<dbReference type="PANTHER" id="PTHR43309">
    <property type="entry name" value="5-OXOPROLINASE SUBUNIT C"/>
    <property type="match status" value="1"/>
</dbReference>
<evidence type="ECO:0000256" key="1">
    <source>
        <dbReference type="ARBA" id="ARBA00022741"/>
    </source>
</evidence>
<dbReference type="Pfam" id="PF02626">
    <property type="entry name" value="CT_A_B"/>
    <property type="match status" value="1"/>
</dbReference>
<feature type="domain" description="Carboxyltransferase" evidence="4">
    <location>
        <begin position="23"/>
        <end position="284"/>
    </location>
</feature>
<organism evidence="5 6">
    <name type="scientific">Spongiivirga citrea</name>
    <dbReference type="NCBI Taxonomy" id="1481457"/>
    <lineage>
        <taxon>Bacteria</taxon>
        <taxon>Pseudomonadati</taxon>
        <taxon>Bacteroidota</taxon>
        <taxon>Flavobacteriia</taxon>
        <taxon>Flavobacteriales</taxon>
        <taxon>Flavobacteriaceae</taxon>
        <taxon>Spongiivirga</taxon>
    </lineage>
</organism>
<accession>A0A6M0CKJ4</accession>
<keyword evidence="1" id="KW-0547">Nucleotide-binding</keyword>
<keyword evidence="6" id="KW-1185">Reference proteome</keyword>
<dbReference type="SMART" id="SM00797">
    <property type="entry name" value="AHS2"/>
    <property type="match status" value="1"/>
</dbReference>
<reference evidence="5 6" key="1">
    <citation type="submission" date="2020-01" db="EMBL/GenBank/DDBJ databases">
        <title>Spongiivirga citrea KCTC 32990T.</title>
        <authorList>
            <person name="Wang G."/>
        </authorList>
    </citation>
    <scope>NUCLEOTIDE SEQUENCE [LARGE SCALE GENOMIC DNA]</scope>
    <source>
        <strain evidence="5 6">KCTC 32990</strain>
    </source>
</reference>
<evidence type="ECO:0000313" key="6">
    <source>
        <dbReference type="Proteomes" id="UP000474296"/>
    </source>
</evidence>
<sequence>MIKVLQAGTMSSFQDLGRFGYRHLGVPVSGAMDQQAMTLANALVGNNEAETVIEFALMPPKLRFEVDTTIAIAGTSFQPKINDNLVKSNKLLSIAAGDILSFKAASSGVYTYLSVSGGFKLDKVLGSCSYYPNIADDLQLKNETTIQLKQPHSHFLNARIRPQSNIDNAFLEVYKGPEFNLLSDKQQSLLLDTEFSISKTFNRMGIQLEEQIENELASILTSGVLPGTVQLTPSGKLIVLMRDAQTTGGYPRILQLTEGSINSISQKKFKDSIRFSLIPNPEFKNI</sequence>
<evidence type="ECO:0000256" key="2">
    <source>
        <dbReference type="ARBA" id="ARBA00022801"/>
    </source>
</evidence>
<dbReference type="InterPro" id="IPR029000">
    <property type="entry name" value="Cyclophilin-like_dom_sf"/>
</dbReference>
<gene>
    <name evidence="5" type="ORF">GWK10_04115</name>
</gene>
<dbReference type="AlphaFoldDB" id="A0A6M0CKJ4"/>
<name>A0A6M0CKJ4_9FLAO</name>
<evidence type="ECO:0000313" key="5">
    <source>
        <dbReference type="EMBL" id="NER16379.1"/>
    </source>
</evidence>
<dbReference type="Gene3D" id="2.40.100.10">
    <property type="entry name" value="Cyclophilin-like"/>
    <property type="match status" value="1"/>
</dbReference>
<comment type="caution">
    <text evidence="5">The sequence shown here is derived from an EMBL/GenBank/DDBJ whole genome shotgun (WGS) entry which is preliminary data.</text>
</comment>
<dbReference type="EMBL" id="JAABOQ010000002">
    <property type="protein sequence ID" value="NER16379.1"/>
    <property type="molecule type" value="Genomic_DNA"/>
</dbReference>
<dbReference type="Proteomes" id="UP000474296">
    <property type="component" value="Unassembled WGS sequence"/>
</dbReference>
<dbReference type="GO" id="GO:0005524">
    <property type="term" value="F:ATP binding"/>
    <property type="evidence" value="ECO:0007669"/>
    <property type="project" value="UniProtKB-KW"/>
</dbReference>
<dbReference type="PANTHER" id="PTHR43309:SF5">
    <property type="entry name" value="5-OXOPROLINASE SUBUNIT C"/>
    <property type="match status" value="1"/>
</dbReference>
<evidence type="ECO:0000256" key="3">
    <source>
        <dbReference type="ARBA" id="ARBA00022840"/>
    </source>
</evidence>
<keyword evidence="2 5" id="KW-0378">Hydrolase</keyword>
<proteinExistence type="predicted"/>
<dbReference type="InterPro" id="IPR003778">
    <property type="entry name" value="CT_A_B"/>
</dbReference>
<dbReference type="InterPro" id="IPR052708">
    <property type="entry name" value="PxpC"/>
</dbReference>
<evidence type="ECO:0000259" key="4">
    <source>
        <dbReference type="SMART" id="SM00797"/>
    </source>
</evidence>
<dbReference type="RefSeq" id="WP_164029654.1">
    <property type="nucleotide sequence ID" value="NZ_JAABOQ010000002.1"/>
</dbReference>
<protein>
    <submittedName>
        <fullName evidence="5">Allophanate hydrolase subunit 2 family protein</fullName>
    </submittedName>
</protein>